<dbReference type="EMBL" id="CP002859">
    <property type="protein sequence ID" value="AEI51632.1"/>
    <property type="molecule type" value="Genomic_DNA"/>
</dbReference>
<dbReference type="GO" id="GO:0051920">
    <property type="term" value="F:peroxiredoxin activity"/>
    <property type="evidence" value="ECO:0007669"/>
    <property type="project" value="InterPro"/>
</dbReference>
<evidence type="ECO:0000313" key="3">
    <source>
        <dbReference type="Proteomes" id="UP000000493"/>
    </source>
</evidence>
<dbReference type="PANTHER" id="PTHR35446">
    <property type="entry name" value="SI:CH211-175M2.5"/>
    <property type="match status" value="1"/>
</dbReference>
<dbReference type="Proteomes" id="UP000000493">
    <property type="component" value="Chromosome"/>
</dbReference>
<reference evidence="2 3" key="2">
    <citation type="journal article" date="2012" name="Stand. Genomic Sci.">
        <title>Complete genome sequence of the aquatic bacterium Runella slithyformis type strain (LSU 4(T)).</title>
        <authorList>
            <person name="Copeland A."/>
            <person name="Zhang X."/>
            <person name="Misra M."/>
            <person name="Lapidus A."/>
            <person name="Nolan M."/>
            <person name="Lucas S."/>
            <person name="Deshpande S."/>
            <person name="Cheng J.F."/>
            <person name="Tapia R."/>
            <person name="Goodwin L.A."/>
            <person name="Pitluck S."/>
            <person name="Liolios K."/>
            <person name="Pagani I."/>
            <person name="Ivanova N."/>
            <person name="Mikhailova N."/>
            <person name="Pati A."/>
            <person name="Chen A."/>
            <person name="Palaniappan K."/>
            <person name="Land M."/>
            <person name="Hauser L."/>
            <person name="Pan C."/>
            <person name="Jeffries C.D."/>
            <person name="Detter J.C."/>
            <person name="Brambilla E.M."/>
            <person name="Rohde M."/>
            <person name="Djao O.D."/>
            <person name="Goker M."/>
            <person name="Sikorski J."/>
            <person name="Tindall B.J."/>
            <person name="Woyke T."/>
            <person name="Bristow J."/>
            <person name="Eisen J.A."/>
            <person name="Markowitz V."/>
            <person name="Hugenholtz P."/>
            <person name="Kyrpides N.C."/>
            <person name="Klenk H.P."/>
            <person name="Mavromatis K."/>
        </authorList>
    </citation>
    <scope>NUCLEOTIDE SEQUENCE [LARGE SCALE GENOMIC DNA]</scope>
    <source>
        <strain evidence="3">ATCC 29530 / DSM 19594 / LMG 11500 / NCIMB 11436 / LSU 4</strain>
    </source>
</reference>
<dbReference type="AlphaFoldDB" id="A0A7U3ZQR3"/>
<accession>A0A7U3ZQR3</accession>
<dbReference type="RefSeq" id="WP_013930900.1">
    <property type="nucleotide sequence ID" value="NC_015703.1"/>
</dbReference>
<dbReference type="KEGG" id="rsi:Runsl_5339"/>
<organism evidence="2 3">
    <name type="scientific">Runella slithyformis (strain ATCC 29530 / DSM 19594 / LMG 11500 / NCIMB 11436 / LSU 4)</name>
    <dbReference type="NCBI Taxonomy" id="761193"/>
    <lineage>
        <taxon>Bacteria</taxon>
        <taxon>Pseudomonadati</taxon>
        <taxon>Bacteroidota</taxon>
        <taxon>Cytophagia</taxon>
        <taxon>Cytophagales</taxon>
        <taxon>Spirosomataceae</taxon>
        <taxon>Runella</taxon>
    </lineage>
</organism>
<dbReference type="Gene3D" id="1.20.1290.10">
    <property type="entry name" value="AhpD-like"/>
    <property type="match status" value="1"/>
</dbReference>
<dbReference type="Pfam" id="PF02627">
    <property type="entry name" value="CMD"/>
    <property type="match status" value="1"/>
</dbReference>
<protein>
    <submittedName>
        <fullName evidence="2">Alkylhydroperoxidase like protein, AhpD family</fullName>
    </submittedName>
</protein>
<dbReference type="PANTHER" id="PTHR35446:SF3">
    <property type="entry name" value="CMD DOMAIN-CONTAINING PROTEIN"/>
    <property type="match status" value="1"/>
</dbReference>
<dbReference type="SUPFAM" id="SSF69118">
    <property type="entry name" value="AhpD-like"/>
    <property type="match status" value="1"/>
</dbReference>
<dbReference type="NCBIfam" id="TIGR00778">
    <property type="entry name" value="ahpD_dom"/>
    <property type="match status" value="1"/>
</dbReference>
<dbReference type="InterPro" id="IPR029032">
    <property type="entry name" value="AhpD-like"/>
</dbReference>
<reference evidence="3" key="1">
    <citation type="submission" date="2011-06" db="EMBL/GenBank/DDBJ databases">
        <title>The complete genome of chromosome of Runella slithyformis DSM 19594.</title>
        <authorList>
            <consortium name="US DOE Joint Genome Institute (JGI-PGF)"/>
            <person name="Lucas S."/>
            <person name="Han J."/>
            <person name="Lapidus A."/>
            <person name="Bruce D."/>
            <person name="Goodwin L."/>
            <person name="Pitluck S."/>
            <person name="Peters L."/>
            <person name="Kyrpides N."/>
            <person name="Mavromatis K."/>
            <person name="Ivanova N."/>
            <person name="Ovchinnikova G."/>
            <person name="Zhang X."/>
            <person name="Misra M."/>
            <person name="Detter J.C."/>
            <person name="Tapia R."/>
            <person name="Han C."/>
            <person name="Land M."/>
            <person name="Hauser L."/>
            <person name="Markowitz V."/>
            <person name="Cheng J.-F."/>
            <person name="Hugenholtz P."/>
            <person name="Woyke T."/>
            <person name="Wu D."/>
            <person name="Tindall B."/>
            <person name="Faehrich R."/>
            <person name="Brambilla E."/>
            <person name="Klenk H.-P."/>
            <person name="Eisen J.A."/>
        </authorList>
    </citation>
    <scope>NUCLEOTIDE SEQUENCE [LARGE SCALE GENOMIC DNA]</scope>
    <source>
        <strain evidence="3">ATCC 29530 / DSM 19594 / LMG 11500 / NCIMB 11436 / LSU 4</strain>
    </source>
</reference>
<sequence length="181" mass="19680">MSTFTVPTKDQVSETNQAIFDNLQKALGFVPNLYAAIAHSDNGLAKFLAYQNAKTSLSNKEKEVINLVVSEVNGCVYCLAAHTAIGKMNGFSDEEILRLRSGHSSIPKFDALVKFAKEVTQHKGHADEATVNAFYAAGYTHGHLVDVILQVSDKTAMNYLHNLTQVPVDFPAAPVLEEALS</sequence>
<proteinExistence type="predicted"/>
<dbReference type="InterPro" id="IPR003779">
    <property type="entry name" value="CMD-like"/>
</dbReference>
<dbReference type="InterPro" id="IPR004675">
    <property type="entry name" value="AhpD_core"/>
</dbReference>
<gene>
    <name evidence="2" type="ordered locus">Runsl_5339</name>
</gene>
<keyword evidence="3" id="KW-1185">Reference proteome</keyword>
<name>A0A7U3ZQR3_RUNSL</name>
<evidence type="ECO:0000313" key="2">
    <source>
        <dbReference type="EMBL" id="AEI51632.1"/>
    </source>
</evidence>
<feature type="domain" description="Carboxymuconolactone decarboxylase-like" evidence="1">
    <location>
        <begin position="45"/>
        <end position="102"/>
    </location>
</feature>
<evidence type="ECO:0000259" key="1">
    <source>
        <dbReference type="Pfam" id="PF02627"/>
    </source>
</evidence>